<dbReference type="HAMAP" id="MF_00137">
    <property type="entry name" value="SAICAR_synth"/>
    <property type="match status" value="1"/>
</dbReference>
<evidence type="ECO:0000256" key="7">
    <source>
        <dbReference type="ARBA" id="ARBA00022755"/>
    </source>
</evidence>
<dbReference type="InterPro" id="IPR050089">
    <property type="entry name" value="SAICAR_synthetase"/>
</dbReference>
<comment type="pathway">
    <text evidence="1 11">Purine metabolism; IMP biosynthesis via de novo pathway; 5-amino-1-(5-phospho-D-ribosyl)imidazole-4-carboxamide from 5-amino-1-(5-phospho-D-ribosyl)imidazole-4-carboxylate: step 1/2.</text>
</comment>
<reference evidence="13" key="2">
    <citation type="submission" date="2022-01" db="EMBL/GenBank/DDBJ databases">
        <authorList>
            <person name="Zivanovic Y."/>
            <person name="Moreira D."/>
            <person name="Lopez-Garcia P."/>
        </authorList>
    </citation>
    <scope>NUCLEOTIDE SEQUENCE</scope>
    <source>
        <strain evidence="13">G9</strain>
    </source>
</reference>
<evidence type="ECO:0000256" key="9">
    <source>
        <dbReference type="ARBA" id="ARBA00030409"/>
    </source>
</evidence>
<dbReference type="NCBIfam" id="TIGR00081">
    <property type="entry name" value="purC"/>
    <property type="match status" value="1"/>
</dbReference>
<dbReference type="InterPro" id="IPR001636">
    <property type="entry name" value="SAICAR_synth"/>
</dbReference>
<protein>
    <recommendedName>
        <fullName evidence="4 11">Phosphoribosylaminoimidazole-succinocarboxamide synthase</fullName>
        <ecNumber evidence="3 11">6.3.2.6</ecNumber>
    </recommendedName>
    <alternativeName>
        <fullName evidence="9 11">SAICAR synthetase</fullName>
    </alternativeName>
</protein>
<dbReference type="SUPFAM" id="SSF56104">
    <property type="entry name" value="SAICAR synthase-like"/>
    <property type="match status" value="1"/>
</dbReference>
<dbReference type="Gene3D" id="3.30.200.20">
    <property type="entry name" value="Phosphorylase Kinase, domain 1"/>
    <property type="match status" value="1"/>
</dbReference>
<feature type="domain" description="SAICAR synthetase/ADE2 N-terminal" evidence="12">
    <location>
        <begin position="7"/>
        <end position="236"/>
    </location>
</feature>
<evidence type="ECO:0000259" key="12">
    <source>
        <dbReference type="Pfam" id="PF01259"/>
    </source>
</evidence>
<dbReference type="InterPro" id="IPR033934">
    <property type="entry name" value="SAICAR_synt_PurC"/>
</dbReference>
<dbReference type="RefSeq" id="WP_277866022.1">
    <property type="nucleotide sequence ID" value="NZ_JAKKUT010000002.1"/>
</dbReference>
<comment type="caution">
    <text evidence="13">The sequence shown here is derived from an EMBL/GenBank/DDBJ whole genome shotgun (WGS) entry which is preliminary data.</text>
</comment>
<dbReference type="Pfam" id="PF01259">
    <property type="entry name" value="SAICAR_synt"/>
    <property type="match status" value="1"/>
</dbReference>
<dbReference type="PANTHER" id="PTHR43599">
    <property type="entry name" value="MULTIFUNCTIONAL PROTEIN ADE2"/>
    <property type="match status" value="1"/>
</dbReference>
<dbReference type="CDD" id="cd01415">
    <property type="entry name" value="SAICAR_synt_PurC"/>
    <property type="match status" value="1"/>
</dbReference>
<evidence type="ECO:0000256" key="10">
    <source>
        <dbReference type="ARBA" id="ARBA00048475"/>
    </source>
</evidence>
<keyword evidence="8 11" id="KW-0067">ATP-binding</keyword>
<dbReference type="EMBL" id="JAKKUT010000002">
    <property type="protein sequence ID" value="MDG2990104.1"/>
    <property type="molecule type" value="Genomic_DNA"/>
</dbReference>
<dbReference type="EC" id="6.3.2.6" evidence="3 11"/>
<reference evidence="13" key="1">
    <citation type="journal article" date="2022" name="Genome Biol. Evol.">
        <title>A New Gene Family Diagnostic for Intracellular Biomineralization of Amorphous Ca Carbonates by Cyanobacteria.</title>
        <authorList>
            <person name="Benzerara K."/>
            <person name="Duprat E."/>
            <person name="Bitard-Feildel T."/>
            <person name="Caumes G."/>
            <person name="Cassier-Chauvat C."/>
            <person name="Chauvat F."/>
            <person name="Dezi M."/>
            <person name="Diop S.I."/>
            <person name="Gaschignard G."/>
            <person name="Gorgen S."/>
            <person name="Gugger M."/>
            <person name="Lopez-Garcia P."/>
            <person name="Millet M."/>
            <person name="Skouri-Panet F."/>
            <person name="Moreira D."/>
            <person name="Callebaut I."/>
        </authorList>
    </citation>
    <scope>NUCLEOTIDE SEQUENCE</scope>
    <source>
        <strain evidence="13">G9</strain>
    </source>
</reference>
<evidence type="ECO:0000256" key="8">
    <source>
        <dbReference type="ARBA" id="ARBA00022840"/>
    </source>
</evidence>
<evidence type="ECO:0000313" key="13">
    <source>
        <dbReference type="EMBL" id="MDG2990104.1"/>
    </source>
</evidence>
<dbReference type="InterPro" id="IPR018236">
    <property type="entry name" value="SAICAR_synthetase_CS"/>
</dbReference>
<evidence type="ECO:0000256" key="4">
    <source>
        <dbReference type="ARBA" id="ARBA00016460"/>
    </source>
</evidence>
<evidence type="ECO:0000256" key="5">
    <source>
        <dbReference type="ARBA" id="ARBA00022598"/>
    </source>
</evidence>
<dbReference type="InterPro" id="IPR028923">
    <property type="entry name" value="SAICAR_synt/ADE2_N"/>
</dbReference>
<keyword evidence="14" id="KW-1185">Reference proteome</keyword>
<dbReference type="PANTHER" id="PTHR43599:SF3">
    <property type="entry name" value="SI:DKEY-6E2.2"/>
    <property type="match status" value="1"/>
</dbReference>
<organism evidence="13 14">
    <name type="scientific">Candidatus Synechococcus calcipolaris G9</name>
    <dbReference type="NCBI Taxonomy" id="1497997"/>
    <lineage>
        <taxon>Bacteria</taxon>
        <taxon>Bacillati</taxon>
        <taxon>Cyanobacteriota</taxon>
        <taxon>Cyanophyceae</taxon>
        <taxon>Synechococcales</taxon>
        <taxon>Synechococcaceae</taxon>
        <taxon>Synechococcus</taxon>
    </lineage>
</organism>
<dbReference type="PROSITE" id="PS01057">
    <property type="entry name" value="SAICAR_SYNTHETASE_1"/>
    <property type="match status" value="1"/>
</dbReference>
<dbReference type="GO" id="GO:0004639">
    <property type="term" value="F:phosphoribosylaminoimidazolesuccinocarboxamide synthase activity"/>
    <property type="evidence" value="ECO:0007669"/>
    <property type="project" value="UniProtKB-EC"/>
</dbReference>
<evidence type="ECO:0000256" key="1">
    <source>
        <dbReference type="ARBA" id="ARBA00004672"/>
    </source>
</evidence>
<proteinExistence type="inferred from homology"/>
<comment type="catalytic activity">
    <reaction evidence="10 11">
        <text>5-amino-1-(5-phospho-D-ribosyl)imidazole-4-carboxylate + L-aspartate + ATP = (2S)-2-[5-amino-1-(5-phospho-beta-D-ribosyl)imidazole-4-carboxamido]succinate + ADP + phosphate + 2 H(+)</text>
        <dbReference type="Rhea" id="RHEA:22628"/>
        <dbReference type="ChEBI" id="CHEBI:15378"/>
        <dbReference type="ChEBI" id="CHEBI:29991"/>
        <dbReference type="ChEBI" id="CHEBI:30616"/>
        <dbReference type="ChEBI" id="CHEBI:43474"/>
        <dbReference type="ChEBI" id="CHEBI:58443"/>
        <dbReference type="ChEBI" id="CHEBI:77657"/>
        <dbReference type="ChEBI" id="CHEBI:456216"/>
        <dbReference type="EC" id="6.3.2.6"/>
    </reaction>
</comment>
<sequence>MSVSSPLYEGKAKKIYASEDADILIAHFKDDATAFNAQKRGSIKAKGEMNCTIASHLFRYLGQQGIPSHFIDQPAPNQMRIQAVEIIPLEVVVRNRAAGSLCRQTGLPLGMELSPPLVEFYLKNDELGDPLLTGDRLNLLNLASPDEIQTLRTLALEINQHLIEFFNHCAITLVDFKLEFGRDRQGTILLADEISPDTCRLWNQQETDPDRRIMDKDRFRQDLGDVETAYAQVMERVLKNQEFSKGTA</sequence>
<name>A0ABT6EWF1_9SYNE</name>
<evidence type="ECO:0000256" key="2">
    <source>
        <dbReference type="ARBA" id="ARBA00010190"/>
    </source>
</evidence>
<keyword evidence="6 11" id="KW-0547">Nucleotide-binding</keyword>
<dbReference type="Proteomes" id="UP001154265">
    <property type="component" value="Unassembled WGS sequence"/>
</dbReference>
<accession>A0ABT6EWF1</accession>
<evidence type="ECO:0000256" key="11">
    <source>
        <dbReference type="HAMAP-Rule" id="MF_00137"/>
    </source>
</evidence>
<evidence type="ECO:0000256" key="3">
    <source>
        <dbReference type="ARBA" id="ARBA00012217"/>
    </source>
</evidence>
<keyword evidence="7 11" id="KW-0658">Purine biosynthesis</keyword>
<dbReference type="PROSITE" id="PS01058">
    <property type="entry name" value="SAICAR_SYNTHETASE_2"/>
    <property type="match status" value="1"/>
</dbReference>
<gene>
    <name evidence="11" type="primary">purC</name>
    <name evidence="13" type="ORF">L3556_04020</name>
</gene>
<comment type="similarity">
    <text evidence="2 11">Belongs to the SAICAR synthetase family.</text>
</comment>
<evidence type="ECO:0000256" key="6">
    <source>
        <dbReference type="ARBA" id="ARBA00022741"/>
    </source>
</evidence>
<evidence type="ECO:0000313" key="14">
    <source>
        <dbReference type="Proteomes" id="UP001154265"/>
    </source>
</evidence>
<keyword evidence="5 11" id="KW-0436">Ligase</keyword>
<dbReference type="Gene3D" id="3.30.470.20">
    <property type="entry name" value="ATP-grasp fold, B domain"/>
    <property type="match status" value="1"/>
</dbReference>